<evidence type="ECO:0000256" key="5">
    <source>
        <dbReference type="ARBA" id="ARBA00023004"/>
    </source>
</evidence>
<dbReference type="PANTHER" id="PTHR11135:SF1">
    <property type="entry name" value="PROTEIN YHCC"/>
    <property type="match status" value="1"/>
</dbReference>
<dbReference type="InterPro" id="IPR007197">
    <property type="entry name" value="rSAM"/>
</dbReference>
<keyword evidence="3" id="KW-0949">S-adenosyl-L-methionine</keyword>
<dbReference type="SFLD" id="SFLDG01086">
    <property type="entry name" value="elongater_protein-like"/>
    <property type="match status" value="1"/>
</dbReference>
<name>A0ABS6THK6_9ENTE</name>
<dbReference type="InterPro" id="IPR005911">
    <property type="entry name" value="YhcC-like"/>
</dbReference>
<evidence type="ECO:0000313" key="8">
    <source>
        <dbReference type="EMBL" id="MBV7392365.1"/>
    </source>
</evidence>
<feature type="domain" description="Radical SAM core" evidence="7">
    <location>
        <begin position="22"/>
        <end position="265"/>
    </location>
</feature>
<sequence length="318" mass="36587">MFEYSDDPNKRYHSWNYALRQEFGGKIFKVPIDGGFDCPNRDGTVAHGGCTFCSVSGSGDMMVAPTDPLPAQFSKEIDMMHLKWPKVDQYIVYFQNFTNTHAPVEVIRERFEQVVNLPGVVGLSVGTRPDCLPPEVVEYLAELNQRLYLWVELGLQTTYEESSNLINRAHDYPTYIDAVERLRKHNINVCTHLINGLPGENLEMMRENVRRTILDSDIQGIKLHLLHLMKKTRMLRDYSEGRLQLMSKRDYVSVICDQLEMIPPEIIIHRLTGDAPWDALVGPMWSLKKWEVLNAIDDEMTRRDSFQGKFAVRGAFSC</sequence>
<keyword evidence="6" id="KW-0411">Iron-sulfur</keyword>
<evidence type="ECO:0000256" key="1">
    <source>
        <dbReference type="ARBA" id="ARBA00001966"/>
    </source>
</evidence>
<dbReference type="NCBIfam" id="TIGR01212">
    <property type="entry name" value="TIGR01212 family radical SAM protein"/>
    <property type="match status" value="1"/>
</dbReference>
<accession>A0ABS6THK6</accession>
<evidence type="ECO:0000313" key="9">
    <source>
        <dbReference type="Proteomes" id="UP000774130"/>
    </source>
</evidence>
<reference evidence="8 9" key="1">
    <citation type="submission" date="2021-06" db="EMBL/GenBank/DDBJ databases">
        <title>Enterococcus alishanensis sp. nov., a novel lactic acid bacterium isolated from fresh coffee beans.</title>
        <authorList>
            <person name="Chen Y.-S."/>
        </authorList>
    </citation>
    <scope>NUCLEOTIDE SEQUENCE [LARGE SCALE GENOMIC DNA]</scope>
    <source>
        <strain evidence="8 9">ALS3</strain>
    </source>
</reference>
<dbReference type="PROSITE" id="PS51918">
    <property type="entry name" value="RADICAL_SAM"/>
    <property type="match status" value="1"/>
</dbReference>
<evidence type="ECO:0000259" key="7">
    <source>
        <dbReference type="PROSITE" id="PS51918"/>
    </source>
</evidence>
<dbReference type="PANTHER" id="PTHR11135">
    <property type="entry name" value="HISTONE ACETYLTRANSFERASE-RELATED"/>
    <property type="match status" value="1"/>
</dbReference>
<comment type="caution">
    <text evidence="8">The sequence shown here is derived from an EMBL/GenBank/DDBJ whole genome shotgun (WGS) entry which is preliminary data.</text>
</comment>
<dbReference type="InterPro" id="IPR032432">
    <property type="entry name" value="Radical_SAM_C"/>
</dbReference>
<dbReference type="Pfam" id="PF16199">
    <property type="entry name" value="Radical_SAM_C"/>
    <property type="match status" value="1"/>
</dbReference>
<evidence type="ECO:0000256" key="4">
    <source>
        <dbReference type="ARBA" id="ARBA00022723"/>
    </source>
</evidence>
<dbReference type="SMART" id="SM00729">
    <property type="entry name" value="Elp3"/>
    <property type="match status" value="1"/>
</dbReference>
<organism evidence="8 9">
    <name type="scientific">Enterococcus alishanensis</name>
    <dbReference type="NCBI Taxonomy" id="1303817"/>
    <lineage>
        <taxon>Bacteria</taxon>
        <taxon>Bacillati</taxon>
        <taxon>Bacillota</taxon>
        <taxon>Bacilli</taxon>
        <taxon>Lactobacillales</taxon>
        <taxon>Enterococcaceae</taxon>
        <taxon>Enterococcus</taxon>
    </lineage>
</organism>
<dbReference type="EMBL" id="JAHUZB010000010">
    <property type="protein sequence ID" value="MBV7392365.1"/>
    <property type="molecule type" value="Genomic_DNA"/>
</dbReference>
<dbReference type="InterPro" id="IPR006638">
    <property type="entry name" value="Elp3/MiaA/NifB-like_rSAM"/>
</dbReference>
<gene>
    <name evidence="8" type="ORF">KUA55_16905</name>
</gene>
<protein>
    <submittedName>
        <fullName evidence="8">TIGR01212 family radical SAM protein</fullName>
    </submittedName>
</protein>
<keyword evidence="4" id="KW-0479">Metal-binding</keyword>
<dbReference type="SFLD" id="SFLDG01091">
    <property type="entry name" value="uncharacterized_CHP01210-like"/>
    <property type="match status" value="1"/>
</dbReference>
<evidence type="ECO:0000256" key="2">
    <source>
        <dbReference type="ARBA" id="ARBA00022485"/>
    </source>
</evidence>
<dbReference type="SFLD" id="SFLDS00029">
    <property type="entry name" value="Radical_SAM"/>
    <property type="match status" value="1"/>
</dbReference>
<comment type="cofactor">
    <cofactor evidence="1">
        <name>[4Fe-4S] cluster</name>
        <dbReference type="ChEBI" id="CHEBI:49883"/>
    </cofactor>
</comment>
<dbReference type="Pfam" id="PF04055">
    <property type="entry name" value="Radical_SAM"/>
    <property type="match status" value="1"/>
</dbReference>
<keyword evidence="9" id="KW-1185">Reference proteome</keyword>
<dbReference type="Proteomes" id="UP000774130">
    <property type="component" value="Unassembled WGS sequence"/>
</dbReference>
<dbReference type="RefSeq" id="WP_218327576.1">
    <property type="nucleotide sequence ID" value="NZ_JAHUZB010000010.1"/>
</dbReference>
<evidence type="ECO:0000256" key="3">
    <source>
        <dbReference type="ARBA" id="ARBA00022691"/>
    </source>
</evidence>
<proteinExistence type="predicted"/>
<keyword evidence="2" id="KW-0004">4Fe-4S</keyword>
<evidence type="ECO:0000256" key="6">
    <source>
        <dbReference type="ARBA" id="ARBA00023014"/>
    </source>
</evidence>
<keyword evidence="5" id="KW-0408">Iron</keyword>
<dbReference type="InterPro" id="IPR039661">
    <property type="entry name" value="ELP3"/>
</dbReference>